<evidence type="ECO:0000259" key="1">
    <source>
        <dbReference type="SMART" id="SM00343"/>
    </source>
</evidence>
<feature type="non-terminal residue" evidence="2">
    <location>
        <position position="182"/>
    </location>
</feature>
<dbReference type="OrthoDB" id="9890280at2759"/>
<name>A0A9N9JX21_9GLOM</name>
<dbReference type="AlphaFoldDB" id="A0A9N9JX21"/>
<gene>
    <name evidence="2" type="ORF">DERYTH_LOCUS23462</name>
</gene>
<evidence type="ECO:0000313" key="3">
    <source>
        <dbReference type="Proteomes" id="UP000789405"/>
    </source>
</evidence>
<dbReference type="InterPro" id="IPR036875">
    <property type="entry name" value="Znf_CCHC_sf"/>
</dbReference>
<protein>
    <submittedName>
        <fullName evidence="2">17477_t:CDS:1</fullName>
    </submittedName>
</protein>
<evidence type="ECO:0000313" key="2">
    <source>
        <dbReference type="EMBL" id="CAG8801463.1"/>
    </source>
</evidence>
<keyword evidence="3" id="KW-1185">Reference proteome</keyword>
<dbReference type="Gene3D" id="4.10.60.10">
    <property type="entry name" value="Zinc finger, CCHC-type"/>
    <property type="match status" value="1"/>
</dbReference>
<feature type="domain" description="CCHC-type" evidence="1">
    <location>
        <begin position="24"/>
        <end position="40"/>
    </location>
</feature>
<dbReference type="SUPFAM" id="SSF57756">
    <property type="entry name" value="Retrovirus zinc finger-like domains"/>
    <property type="match status" value="1"/>
</dbReference>
<proteinExistence type="predicted"/>
<organism evidence="2 3">
    <name type="scientific">Dentiscutata erythropus</name>
    <dbReference type="NCBI Taxonomy" id="1348616"/>
    <lineage>
        <taxon>Eukaryota</taxon>
        <taxon>Fungi</taxon>
        <taxon>Fungi incertae sedis</taxon>
        <taxon>Mucoromycota</taxon>
        <taxon>Glomeromycotina</taxon>
        <taxon>Glomeromycetes</taxon>
        <taxon>Diversisporales</taxon>
        <taxon>Gigasporaceae</taxon>
        <taxon>Dentiscutata</taxon>
    </lineage>
</organism>
<sequence length="182" mass="21805">MESVYCNKCEILDNHETIFCQKTQCRYCKQFGHINAFCPNLPCYLCHMDGHTQKTCFENKFKPKKLKCKVCNRYTDKEFCNGVHMVAFFAHKKDFQFMWDYVKYLSDVGINFSAVLRTIYKIKKMYYFNVSFKKLQKKQERDCLYRVGVNNIYTFKEVHDSLRIDLFNLCVKCCNVISNQKL</sequence>
<dbReference type="Proteomes" id="UP000789405">
    <property type="component" value="Unassembled WGS sequence"/>
</dbReference>
<dbReference type="InterPro" id="IPR001878">
    <property type="entry name" value="Znf_CCHC"/>
</dbReference>
<feature type="domain" description="CCHC-type" evidence="1">
    <location>
        <begin position="42"/>
        <end position="58"/>
    </location>
</feature>
<dbReference type="SMART" id="SM00343">
    <property type="entry name" value="ZnF_C2HC"/>
    <property type="match status" value="2"/>
</dbReference>
<dbReference type="GO" id="GO:0008270">
    <property type="term" value="F:zinc ion binding"/>
    <property type="evidence" value="ECO:0007669"/>
    <property type="project" value="InterPro"/>
</dbReference>
<accession>A0A9N9JX21</accession>
<comment type="caution">
    <text evidence="2">The sequence shown here is derived from an EMBL/GenBank/DDBJ whole genome shotgun (WGS) entry which is preliminary data.</text>
</comment>
<dbReference type="GO" id="GO:0003676">
    <property type="term" value="F:nucleic acid binding"/>
    <property type="evidence" value="ECO:0007669"/>
    <property type="project" value="InterPro"/>
</dbReference>
<dbReference type="EMBL" id="CAJVPY010035878">
    <property type="protein sequence ID" value="CAG8801463.1"/>
    <property type="molecule type" value="Genomic_DNA"/>
</dbReference>
<reference evidence="2" key="1">
    <citation type="submission" date="2021-06" db="EMBL/GenBank/DDBJ databases">
        <authorList>
            <person name="Kallberg Y."/>
            <person name="Tangrot J."/>
            <person name="Rosling A."/>
        </authorList>
    </citation>
    <scope>NUCLEOTIDE SEQUENCE</scope>
    <source>
        <strain evidence="2">MA453B</strain>
    </source>
</reference>